<reference evidence="6" key="1">
    <citation type="submission" date="2017-01" db="EMBL/GenBank/DDBJ databases">
        <title>Comparative genomics of anhydrobiosis in the tardigrade Hypsibius dujardini.</title>
        <authorList>
            <person name="Yoshida Y."/>
            <person name="Koutsovoulos G."/>
            <person name="Laetsch D."/>
            <person name="Stevens L."/>
            <person name="Kumar S."/>
            <person name="Horikawa D."/>
            <person name="Ishino K."/>
            <person name="Komine S."/>
            <person name="Tomita M."/>
            <person name="Blaxter M."/>
            <person name="Arakawa K."/>
        </authorList>
    </citation>
    <scope>NUCLEOTIDE SEQUENCE [LARGE SCALE GENOMIC DNA]</scope>
    <source>
        <strain evidence="6">Z151</strain>
    </source>
</reference>
<dbReference type="Proteomes" id="UP000192578">
    <property type="component" value="Unassembled WGS sequence"/>
</dbReference>
<dbReference type="Gene3D" id="3.80.10.10">
    <property type="entry name" value="Ribonuclease Inhibitor"/>
    <property type="match status" value="1"/>
</dbReference>
<dbReference type="GO" id="GO:0005737">
    <property type="term" value="C:cytoplasm"/>
    <property type="evidence" value="ECO:0007669"/>
    <property type="project" value="TreeGrafter"/>
</dbReference>
<gene>
    <name evidence="5" type="ORF">BV898_02260</name>
</gene>
<dbReference type="SMART" id="SM00312">
    <property type="entry name" value="PX"/>
    <property type="match status" value="1"/>
</dbReference>
<dbReference type="InterPro" id="IPR001683">
    <property type="entry name" value="PX_dom"/>
</dbReference>
<dbReference type="InterPro" id="IPR001611">
    <property type="entry name" value="Leu-rich_rpt"/>
</dbReference>
<keyword evidence="6" id="KW-1185">Reference proteome</keyword>
<accession>A0A1W0X9C3</accession>
<dbReference type="Gene3D" id="3.30.1520.10">
    <property type="entry name" value="Phox-like domain"/>
    <property type="match status" value="1"/>
</dbReference>
<evidence type="ECO:0000256" key="1">
    <source>
        <dbReference type="ARBA" id="ARBA00022614"/>
    </source>
</evidence>
<dbReference type="InterPro" id="IPR032675">
    <property type="entry name" value="LRR_dom_sf"/>
</dbReference>
<dbReference type="Pfam" id="PF00787">
    <property type="entry name" value="PX"/>
    <property type="match status" value="1"/>
</dbReference>
<keyword evidence="2" id="KW-0677">Repeat</keyword>
<feature type="compositionally biased region" description="Low complexity" evidence="3">
    <location>
        <begin position="468"/>
        <end position="486"/>
    </location>
</feature>
<organism evidence="5 6">
    <name type="scientific">Hypsibius exemplaris</name>
    <name type="common">Freshwater tardigrade</name>
    <dbReference type="NCBI Taxonomy" id="2072580"/>
    <lineage>
        <taxon>Eukaryota</taxon>
        <taxon>Metazoa</taxon>
        <taxon>Ecdysozoa</taxon>
        <taxon>Tardigrada</taxon>
        <taxon>Eutardigrada</taxon>
        <taxon>Parachela</taxon>
        <taxon>Hypsibioidea</taxon>
        <taxon>Hypsibiidae</taxon>
        <taxon>Hypsibius</taxon>
    </lineage>
</organism>
<dbReference type="PANTHER" id="PTHR15454">
    <property type="entry name" value="NISCHARIN RELATED"/>
    <property type="match status" value="1"/>
</dbReference>
<feature type="domain" description="PX" evidence="4">
    <location>
        <begin position="10"/>
        <end position="139"/>
    </location>
</feature>
<name>A0A1W0X9C3_HYPEX</name>
<evidence type="ECO:0000259" key="4">
    <source>
        <dbReference type="PROSITE" id="PS50195"/>
    </source>
</evidence>
<evidence type="ECO:0000313" key="6">
    <source>
        <dbReference type="Proteomes" id="UP000192578"/>
    </source>
</evidence>
<sequence length="486" mass="55473">MAFVDRRRPENVNISQILRINLFALDNGHIYYEIQVTLSQFYWTIKRRYSEFKELHDKLVAENKVENGLLPAKHVFGVKNEAFLKKRQVDLEVYLLRLWHHLRWFPTAFAEFLDFHIYEIHFVTEDLCKKFALNDDPQKAGREDFVFTPLQIYAVNKRLQLPEPNHEPQDKSRDFGHLLDYIYRLKIVRILGSDSLLGASNIVENQLPVDLMIFKSAEELVLDQLRPAMLSGLENVRLTVRKLKIHRTLQSLSVFFLRDADGWFVDSDFPACLYWNKLVSADLSSNRIEKIDSSIRLLDRVEHLDLSCNQLRTIDHLHHLHNLQKLVLAKNYLSDLDALHAKLGNVQKIILCHNQLQSLKGLAKLYSLEYLDVSDNEVSSIGEVEHLRSLPCLTNISLTSNPITLVVDYRIKILACFGVRANEVSLDGTPGSAQEISHVNILLAIRKAQSGGAAPLRKRPTSEMMYNGSPSSGAASPRPGGAASFS</sequence>
<dbReference type="PANTHER" id="PTHR15454:SF35">
    <property type="entry name" value="NISCHARIN"/>
    <property type="match status" value="1"/>
</dbReference>
<dbReference type="GO" id="GO:0035091">
    <property type="term" value="F:phosphatidylinositol binding"/>
    <property type="evidence" value="ECO:0007669"/>
    <property type="project" value="InterPro"/>
</dbReference>
<dbReference type="EMBL" id="MTYJ01000009">
    <property type="protein sequence ID" value="OQV23912.1"/>
    <property type="molecule type" value="Genomic_DNA"/>
</dbReference>
<evidence type="ECO:0000313" key="5">
    <source>
        <dbReference type="EMBL" id="OQV23912.1"/>
    </source>
</evidence>
<dbReference type="Pfam" id="PF14580">
    <property type="entry name" value="LRR_9"/>
    <property type="match status" value="1"/>
</dbReference>
<dbReference type="SUPFAM" id="SSF64268">
    <property type="entry name" value="PX domain"/>
    <property type="match status" value="1"/>
</dbReference>
<evidence type="ECO:0000256" key="2">
    <source>
        <dbReference type="ARBA" id="ARBA00022737"/>
    </source>
</evidence>
<evidence type="ECO:0000256" key="3">
    <source>
        <dbReference type="SAM" id="MobiDB-lite"/>
    </source>
</evidence>
<dbReference type="AlphaFoldDB" id="A0A1W0X9C3"/>
<protein>
    <submittedName>
        <fullName evidence="5">Nischarin</fullName>
    </submittedName>
</protein>
<keyword evidence="1" id="KW-0433">Leucine-rich repeat</keyword>
<dbReference type="PROSITE" id="PS51450">
    <property type="entry name" value="LRR"/>
    <property type="match status" value="3"/>
</dbReference>
<dbReference type="PROSITE" id="PS50195">
    <property type="entry name" value="PX"/>
    <property type="match status" value="1"/>
</dbReference>
<dbReference type="InterPro" id="IPR036871">
    <property type="entry name" value="PX_dom_sf"/>
</dbReference>
<comment type="caution">
    <text evidence="5">The sequence shown here is derived from an EMBL/GenBank/DDBJ whole genome shotgun (WGS) entry which is preliminary data.</text>
</comment>
<dbReference type="SUPFAM" id="SSF52058">
    <property type="entry name" value="L domain-like"/>
    <property type="match status" value="1"/>
</dbReference>
<dbReference type="SMART" id="SM00365">
    <property type="entry name" value="LRR_SD22"/>
    <property type="match status" value="4"/>
</dbReference>
<proteinExistence type="predicted"/>
<dbReference type="OrthoDB" id="430293at2759"/>
<feature type="region of interest" description="Disordered" evidence="3">
    <location>
        <begin position="453"/>
        <end position="486"/>
    </location>
</feature>